<feature type="signal peptide" evidence="1">
    <location>
        <begin position="1"/>
        <end position="24"/>
    </location>
</feature>
<evidence type="ECO:0000256" key="1">
    <source>
        <dbReference type="SAM" id="SignalP"/>
    </source>
</evidence>
<dbReference type="AlphaFoldDB" id="R2SV14"/>
<evidence type="ECO:0000313" key="4">
    <source>
        <dbReference type="EMBL" id="EOT60152.1"/>
    </source>
</evidence>
<dbReference type="STRING" id="155618.RV06_GL001626"/>
<protein>
    <recommendedName>
        <fullName evidence="2">WxL domain-containing protein</fullName>
    </recommendedName>
</protein>
<dbReference type="PATRIC" id="fig|1158608.3.peg.1798"/>
<dbReference type="EMBL" id="AJAR01000016">
    <property type="protein sequence ID" value="EOH96656.1"/>
    <property type="molecule type" value="Genomic_DNA"/>
</dbReference>
<reference evidence="4 6" key="2">
    <citation type="submission" date="2013-03" db="EMBL/GenBank/DDBJ databases">
        <title>The Genome Sequence of Enterococcus haemoperoxidus BAA-382 (PacBio/Illumina hybrid assembly).</title>
        <authorList>
            <consortium name="The Broad Institute Genomics Platform"/>
            <consortium name="The Broad Institute Genome Sequencing Center for Infectious Disease"/>
            <person name="Earl A."/>
            <person name="Russ C."/>
            <person name="Gilmore M."/>
            <person name="Surin D."/>
            <person name="Walker B."/>
            <person name="Young S."/>
            <person name="Zeng Q."/>
            <person name="Gargeya S."/>
            <person name="Fitzgerald M."/>
            <person name="Haas B."/>
            <person name="Abouelleil A."/>
            <person name="Allen A.W."/>
            <person name="Alvarado L."/>
            <person name="Arachchi H.M."/>
            <person name="Berlin A.M."/>
            <person name="Chapman S.B."/>
            <person name="Gainer-Dewar J."/>
            <person name="Goldberg J."/>
            <person name="Griggs A."/>
            <person name="Gujja S."/>
            <person name="Hansen M."/>
            <person name="Howarth C."/>
            <person name="Imamovic A."/>
            <person name="Ireland A."/>
            <person name="Larimer J."/>
            <person name="McCowan C."/>
            <person name="Murphy C."/>
            <person name="Pearson M."/>
            <person name="Poon T.W."/>
            <person name="Priest M."/>
            <person name="Roberts A."/>
            <person name="Saif S."/>
            <person name="Shea T."/>
            <person name="Sisk P."/>
            <person name="Sykes S."/>
            <person name="Wortman J."/>
            <person name="Nusbaum C."/>
            <person name="Birren B."/>
        </authorList>
    </citation>
    <scope>NUCLEOTIDE SEQUENCE [LARGE SCALE GENOMIC DNA]</scope>
    <source>
        <strain evidence="4 6">ATCC BAA-382</strain>
    </source>
</reference>
<keyword evidence="6" id="KW-1185">Reference proteome</keyword>
<proteinExistence type="predicted"/>
<dbReference type="RefSeq" id="WP_010762023.1">
    <property type="nucleotide sequence ID" value="NZ_KB946316.1"/>
</dbReference>
<dbReference type="InterPro" id="IPR027994">
    <property type="entry name" value="WxL_dom"/>
</dbReference>
<feature type="chain" id="PRO_5004365777" description="WxL domain-containing protein" evidence="1">
    <location>
        <begin position="25"/>
        <end position="237"/>
    </location>
</feature>
<organism evidence="3 5">
    <name type="scientific">Enterococcus haemoperoxidus ATCC BAA-382</name>
    <dbReference type="NCBI Taxonomy" id="1158608"/>
    <lineage>
        <taxon>Bacteria</taxon>
        <taxon>Bacillati</taxon>
        <taxon>Bacillota</taxon>
        <taxon>Bacilli</taxon>
        <taxon>Lactobacillales</taxon>
        <taxon>Enterococcaceae</taxon>
        <taxon>Enterococcus</taxon>
    </lineage>
</organism>
<feature type="domain" description="WxL" evidence="2">
    <location>
        <begin position="41"/>
        <end position="234"/>
    </location>
</feature>
<dbReference type="Proteomes" id="UP000014197">
    <property type="component" value="Unassembled WGS sequence"/>
</dbReference>
<dbReference type="OrthoDB" id="2194880at2"/>
<dbReference type="EMBL" id="ASVY01000003">
    <property type="protein sequence ID" value="EOT60152.1"/>
    <property type="molecule type" value="Genomic_DNA"/>
</dbReference>
<evidence type="ECO:0000313" key="6">
    <source>
        <dbReference type="Proteomes" id="UP000014197"/>
    </source>
</evidence>
<comment type="caution">
    <text evidence="3">The sequence shown here is derived from an EMBL/GenBank/DDBJ whole genome shotgun (WGS) entry which is preliminary data.</text>
</comment>
<evidence type="ECO:0000259" key="2">
    <source>
        <dbReference type="Pfam" id="PF13731"/>
    </source>
</evidence>
<evidence type="ECO:0000313" key="3">
    <source>
        <dbReference type="EMBL" id="EOH96656.1"/>
    </source>
</evidence>
<dbReference type="Proteomes" id="UP000013858">
    <property type="component" value="Unassembled WGS sequence"/>
</dbReference>
<gene>
    <name evidence="4" type="ORF">I583_02787</name>
    <name evidence="3" type="ORF">UAW_01821</name>
</gene>
<dbReference type="eggNOG" id="ENOG50306UY">
    <property type="taxonomic scope" value="Bacteria"/>
</dbReference>
<evidence type="ECO:0000313" key="5">
    <source>
        <dbReference type="Proteomes" id="UP000013858"/>
    </source>
</evidence>
<keyword evidence="1" id="KW-0732">Signal</keyword>
<dbReference type="Pfam" id="PF13731">
    <property type="entry name" value="WxL"/>
    <property type="match status" value="1"/>
</dbReference>
<accession>R2SV14</accession>
<name>R2SV14_9ENTE</name>
<sequence>MKKAVLVTLLSTAALMAFATSADAKTYEDKTDVGVNFKSDEPTIPGENKPYKNNLSLVWKPSSFQFGEQKAVGASATFNNTVVGDQYLVVNDDRQTVSTPWELKVKLSELTTADASKKLASKLTFNLNDAQAYDIGTTIGEDNDFIANKPGDEGVLKALDPNAGITLGDGKVKSLSVEAGATTQQPVLVKAKANDIKGGVSTLIKDVKLVVTDAQADKASGESFTGQVSWTLDDLQQ</sequence>
<reference evidence="3 5" key="1">
    <citation type="submission" date="2013-02" db="EMBL/GenBank/DDBJ databases">
        <title>The Genome Sequence of Enterococcus haemoperoxidus BAA-382.</title>
        <authorList>
            <consortium name="The Broad Institute Genome Sequencing Platform"/>
            <consortium name="The Broad Institute Genome Sequencing Center for Infectious Disease"/>
            <person name="Earl A.M."/>
            <person name="Gilmore M.S."/>
            <person name="Lebreton F."/>
            <person name="Walker B."/>
            <person name="Young S.K."/>
            <person name="Zeng Q."/>
            <person name="Gargeya S."/>
            <person name="Fitzgerald M."/>
            <person name="Haas B."/>
            <person name="Abouelleil A."/>
            <person name="Alvarado L."/>
            <person name="Arachchi H.M."/>
            <person name="Berlin A.M."/>
            <person name="Chapman S.B."/>
            <person name="Dewar J."/>
            <person name="Goldberg J."/>
            <person name="Griggs A."/>
            <person name="Gujja S."/>
            <person name="Hansen M."/>
            <person name="Howarth C."/>
            <person name="Imamovic A."/>
            <person name="Larimer J."/>
            <person name="McCowan C."/>
            <person name="Murphy C."/>
            <person name="Neiman D."/>
            <person name="Pearson M."/>
            <person name="Priest M."/>
            <person name="Roberts A."/>
            <person name="Saif S."/>
            <person name="Shea T."/>
            <person name="Sisk P."/>
            <person name="Sykes S."/>
            <person name="Wortman J."/>
            <person name="Nusbaum C."/>
            <person name="Birren B."/>
        </authorList>
    </citation>
    <scope>NUCLEOTIDE SEQUENCE [LARGE SCALE GENOMIC DNA]</scope>
    <source>
        <strain evidence="3 5">ATCC BAA-382</strain>
    </source>
</reference>